<dbReference type="STRING" id="597456.A0A0L7QWD2"/>
<dbReference type="Proteomes" id="UP000053825">
    <property type="component" value="Unassembled WGS sequence"/>
</dbReference>
<dbReference type="InterPro" id="IPR000504">
    <property type="entry name" value="RRM_dom"/>
</dbReference>
<evidence type="ECO:0000259" key="3">
    <source>
        <dbReference type="PROSITE" id="PS50102"/>
    </source>
</evidence>
<dbReference type="AlphaFoldDB" id="A0A0L7QWD2"/>
<dbReference type="OrthoDB" id="267048at2759"/>
<dbReference type="Gene3D" id="3.30.70.330">
    <property type="match status" value="1"/>
</dbReference>
<evidence type="ECO:0000313" key="4">
    <source>
        <dbReference type="EMBL" id="KOC62905.1"/>
    </source>
</evidence>
<dbReference type="PANTHER" id="PTHR11176:SF57">
    <property type="entry name" value="PROTEIN BOULE"/>
    <property type="match status" value="1"/>
</dbReference>
<evidence type="ECO:0000256" key="2">
    <source>
        <dbReference type="PROSITE-ProRule" id="PRU00176"/>
    </source>
</evidence>
<keyword evidence="5" id="KW-1185">Reference proteome</keyword>
<reference evidence="4 5" key="1">
    <citation type="submission" date="2015-07" db="EMBL/GenBank/DDBJ databases">
        <title>The genome of Habropoda laboriosa.</title>
        <authorList>
            <person name="Pan H."/>
            <person name="Kapheim K."/>
        </authorList>
    </citation>
    <scope>NUCLEOTIDE SEQUENCE [LARGE SCALE GENOMIC DNA]</scope>
    <source>
        <strain evidence="4">0110345459</strain>
    </source>
</reference>
<dbReference type="PANTHER" id="PTHR11176">
    <property type="entry name" value="BOULE-RELATED"/>
    <property type="match status" value="1"/>
</dbReference>
<protein>
    <submittedName>
        <fullName evidence="4">SRA stem-loop-interacting RNA-binding protein, mitochondrial</fullName>
    </submittedName>
</protein>
<organism evidence="4 5">
    <name type="scientific">Habropoda laboriosa</name>
    <dbReference type="NCBI Taxonomy" id="597456"/>
    <lineage>
        <taxon>Eukaryota</taxon>
        <taxon>Metazoa</taxon>
        <taxon>Ecdysozoa</taxon>
        <taxon>Arthropoda</taxon>
        <taxon>Hexapoda</taxon>
        <taxon>Insecta</taxon>
        <taxon>Pterygota</taxon>
        <taxon>Neoptera</taxon>
        <taxon>Endopterygota</taxon>
        <taxon>Hymenoptera</taxon>
        <taxon>Apocrita</taxon>
        <taxon>Aculeata</taxon>
        <taxon>Apoidea</taxon>
        <taxon>Anthophila</taxon>
        <taxon>Apidae</taxon>
        <taxon>Habropoda</taxon>
    </lineage>
</organism>
<sequence length="146" mass="17062">MRYLISIRNIPWTISNLELEKYFSAFGNVKHAKVVFNKYGLSTGCGFVEYYDKLAMQNALKTSHVLEENKLFVVKHIEHFQEEAAKQFINRYTQEQEQYMPNDINNYMQIQSINITANYNKQQNSPSGSTLIKELLKSNTLLRKKG</sequence>
<dbReference type="PROSITE" id="PS50102">
    <property type="entry name" value="RRM"/>
    <property type="match status" value="1"/>
</dbReference>
<evidence type="ECO:0000313" key="5">
    <source>
        <dbReference type="Proteomes" id="UP000053825"/>
    </source>
</evidence>
<dbReference type="SMART" id="SM00360">
    <property type="entry name" value="RRM"/>
    <property type="match status" value="1"/>
</dbReference>
<dbReference type="Pfam" id="PF00076">
    <property type="entry name" value="RRM_1"/>
    <property type="match status" value="1"/>
</dbReference>
<keyword evidence="1 2" id="KW-0694">RNA-binding</keyword>
<dbReference type="EMBL" id="KQ414716">
    <property type="protein sequence ID" value="KOC62905.1"/>
    <property type="molecule type" value="Genomic_DNA"/>
</dbReference>
<feature type="domain" description="RRM" evidence="3">
    <location>
        <begin position="3"/>
        <end position="79"/>
    </location>
</feature>
<dbReference type="CDD" id="cd00590">
    <property type="entry name" value="RRM_SF"/>
    <property type="match status" value="1"/>
</dbReference>
<dbReference type="SUPFAM" id="SSF54928">
    <property type="entry name" value="RNA-binding domain, RBD"/>
    <property type="match status" value="1"/>
</dbReference>
<dbReference type="InterPro" id="IPR035979">
    <property type="entry name" value="RBD_domain_sf"/>
</dbReference>
<dbReference type="InterPro" id="IPR012677">
    <property type="entry name" value="Nucleotide-bd_a/b_plait_sf"/>
</dbReference>
<gene>
    <name evidence="4" type="ORF">WH47_02608</name>
</gene>
<name>A0A0L7QWD2_9HYME</name>
<dbReference type="GO" id="GO:0003723">
    <property type="term" value="F:RNA binding"/>
    <property type="evidence" value="ECO:0007669"/>
    <property type="project" value="UniProtKB-UniRule"/>
</dbReference>
<proteinExistence type="predicted"/>
<accession>A0A0L7QWD2</accession>
<evidence type="ECO:0000256" key="1">
    <source>
        <dbReference type="ARBA" id="ARBA00022884"/>
    </source>
</evidence>